<dbReference type="RefSeq" id="WP_224039007.1">
    <property type="nucleotide sequence ID" value="NZ_CAJZAH010000001.1"/>
</dbReference>
<gene>
    <name evidence="1" type="ORF">LMG21510_00120</name>
</gene>
<comment type="caution">
    <text evidence="1">The sequence shown here is derived from an EMBL/GenBank/DDBJ whole genome shotgun (WGS) entry which is preliminary data.</text>
</comment>
<evidence type="ECO:0000313" key="1">
    <source>
        <dbReference type="EMBL" id="CAG9165531.1"/>
    </source>
</evidence>
<evidence type="ECO:0008006" key="3">
    <source>
        <dbReference type="Google" id="ProtNLM"/>
    </source>
</evidence>
<dbReference type="EMBL" id="CAJZAH010000001">
    <property type="protein sequence ID" value="CAG9165531.1"/>
    <property type="molecule type" value="Genomic_DNA"/>
</dbReference>
<organism evidence="1 2">
    <name type="scientific">Cupriavidus respiraculi</name>
    <dbReference type="NCBI Taxonomy" id="195930"/>
    <lineage>
        <taxon>Bacteria</taxon>
        <taxon>Pseudomonadati</taxon>
        <taxon>Pseudomonadota</taxon>
        <taxon>Betaproteobacteria</taxon>
        <taxon>Burkholderiales</taxon>
        <taxon>Burkholderiaceae</taxon>
        <taxon>Cupriavidus</taxon>
    </lineage>
</organism>
<reference evidence="1 2" key="1">
    <citation type="submission" date="2021-08" db="EMBL/GenBank/DDBJ databases">
        <authorList>
            <person name="Peeters C."/>
        </authorList>
    </citation>
    <scope>NUCLEOTIDE SEQUENCE [LARGE SCALE GENOMIC DNA]</scope>
    <source>
        <strain evidence="1 2">LMG 21510</strain>
    </source>
</reference>
<keyword evidence="2" id="KW-1185">Reference proteome</keyword>
<accession>A0ABM8WDX5</accession>
<proteinExistence type="predicted"/>
<sequence length="57" mass="6382">MVSIRGTEALYVVQVATKAKPEPDWTARTKAYLDTVLVCDAGTSEHPCPQLKRHNER</sequence>
<name>A0ABM8WDX5_9BURK</name>
<evidence type="ECO:0000313" key="2">
    <source>
        <dbReference type="Proteomes" id="UP000721236"/>
    </source>
</evidence>
<protein>
    <recommendedName>
        <fullName evidence="3">Transposase</fullName>
    </recommendedName>
</protein>
<dbReference type="Proteomes" id="UP000721236">
    <property type="component" value="Unassembled WGS sequence"/>
</dbReference>